<dbReference type="InterPro" id="IPR016163">
    <property type="entry name" value="Ald_DH_C"/>
</dbReference>
<comment type="similarity">
    <text evidence="1 4 6">Belongs to the aldehyde dehydrogenase family.</text>
</comment>
<evidence type="ECO:0000256" key="5">
    <source>
        <dbReference type="PROSITE-ProRule" id="PRU10007"/>
    </source>
</evidence>
<dbReference type="PANTHER" id="PTHR42804">
    <property type="entry name" value="ALDEHYDE DEHYDROGENASE"/>
    <property type="match status" value="1"/>
</dbReference>
<comment type="caution">
    <text evidence="8">The sequence shown here is derived from an EMBL/GenBank/DDBJ whole genome shotgun (WGS) entry which is preliminary data.</text>
</comment>
<dbReference type="InterPro" id="IPR029510">
    <property type="entry name" value="Ald_DH_CS_GLU"/>
</dbReference>
<name>A0ABR5MG99_9BACI</name>
<dbReference type="Gene3D" id="3.40.309.10">
    <property type="entry name" value="Aldehyde Dehydrogenase, Chain A, domain 2"/>
    <property type="match status" value="1"/>
</dbReference>
<dbReference type="InterPro" id="IPR012394">
    <property type="entry name" value="Aldehyde_DH_NAD(P)"/>
</dbReference>
<evidence type="ECO:0000259" key="7">
    <source>
        <dbReference type="Pfam" id="PF00171"/>
    </source>
</evidence>
<dbReference type="InterPro" id="IPR016161">
    <property type="entry name" value="Ald_DH/histidinol_DH"/>
</dbReference>
<dbReference type="Proteomes" id="UP000037854">
    <property type="component" value="Unassembled WGS sequence"/>
</dbReference>
<organism evidence="8 9">
    <name type="scientific">Oceanobacillus caeni</name>
    <dbReference type="NCBI Taxonomy" id="405946"/>
    <lineage>
        <taxon>Bacteria</taxon>
        <taxon>Bacillati</taxon>
        <taxon>Bacillota</taxon>
        <taxon>Bacilli</taxon>
        <taxon>Bacillales</taxon>
        <taxon>Bacillaceae</taxon>
        <taxon>Oceanobacillus</taxon>
    </lineage>
</organism>
<proteinExistence type="inferred from homology"/>
<evidence type="ECO:0000313" key="9">
    <source>
        <dbReference type="Proteomes" id="UP000037854"/>
    </source>
</evidence>
<keyword evidence="2 4" id="KW-0560">Oxidoreductase</keyword>
<dbReference type="RefSeq" id="WP_060669059.1">
    <property type="nucleotide sequence ID" value="NZ_LGTK01000070.1"/>
</dbReference>
<sequence length="475" mass="51320">MRKFLKHFINGEWVESTGSKTVDVINPATEEVIGQISDGTKEDLDKAVAAARAAFPSFSQTTKEERIDLLNRIADEYENRKNDIVEVITEELGAPISISENTHYVLGLSHFRQAAKELESFEFTERRGSTVIRKEPIGVSGLITPWNFPTNQPSTKLASAFAAGSTVVLKPSELTPFAAIILAEIFQAVGLPKGVFNLVNGTGEVVGNGISSHPDIDFVSFTGSGPVGQKITENAAKNIKKVALELGGKSPLIILDDVDMKKAAKIAVTNVVLNSGQVCSAATRTLVPKSKINEFNEAVKEVLPNFPFGDPQNATNFFGPLVSEKQYNRVQGYIKKGIEEGATLLIGGTGKPEGLEKGYYVKPTVFTNVKNDMVIAQEEIFGPVMSILTYNDLDEAIEIANDTVYGLAGYVVGEDKEKVRKVATSIRAGLINVNGAPFDFAACFGGYKQSGIGREWGVFGIEEYLEIKSVVGMPS</sequence>
<evidence type="ECO:0000256" key="4">
    <source>
        <dbReference type="PIRNR" id="PIRNR036492"/>
    </source>
</evidence>
<dbReference type="EMBL" id="LGTK01000070">
    <property type="protein sequence ID" value="KPH71561.1"/>
    <property type="molecule type" value="Genomic_DNA"/>
</dbReference>
<evidence type="ECO:0000313" key="8">
    <source>
        <dbReference type="EMBL" id="KPH71561.1"/>
    </source>
</evidence>
<dbReference type="InterPro" id="IPR015590">
    <property type="entry name" value="Aldehyde_DH_dom"/>
</dbReference>
<protein>
    <recommendedName>
        <fullName evidence="4">Aldehyde dehydrogenase</fullName>
    </recommendedName>
</protein>
<dbReference type="PROSITE" id="PS00687">
    <property type="entry name" value="ALDEHYDE_DEHYDR_GLU"/>
    <property type="match status" value="1"/>
</dbReference>
<feature type="domain" description="Aldehyde dehydrogenase" evidence="7">
    <location>
        <begin position="13"/>
        <end position="470"/>
    </location>
</feature>
<reference evidence="8 9" key="1">
    <citation type="submission" date="2015-07" db="EMBL/GenBank/DDBJ databases">
        <title>High-quality draft genome sequence of Oceanobacillus caeni HM6, a bacillus isolated from a human feces.</title>
        <authorList>
            <person name="Kumar J."/>
            <person name="Verma M.K."/>
            <person name="Pandey R."/>
            <person name="Bhambi M."/>
            <person name="Chauhan N."/>
        </authorList>
    </citation>
    <scope>NUCLEOTIDE SEQUENCE [LARGE SCALE GENOMIC DNA]</scope>
    <source>
        <strain evidence="8 9">HM6</strain>
    </source>
</reference>
<evidence type="ECO:0000256" key="6">
    <source>
        <dbReference type="RuleBase" id="RU003345"/>
    </source>
</evidence>
<dbReference type="Gene3D" id="3.40.605.10">
    <property type="entry name" value="Aldehyde Dehydrogenase, Chain A, domain 1"/>
    <property type="match status" value="1"/>
</dbReference>
<dbReference type="InterPro" id="IPR016160">
    <property type="entry name" value="Ald_DH_CS_CYS"/>
</dbReference>
<gene>
    <name evidence="8" type="ORF">AFL42_14885</name>
</gene>
<dbReference type="PROSITE" id="PS00070">
    <property type="entry name" value="ALDEHYDE_DEHYDR_CYS"/>
    <property type="match status" value="1"/>
</dbReference>
<dbReference type="CDD" id="cd07138">
    <property type="entry name" value="ALDH_CddD_SSP0762"/>
    <property type="match status" value="1"/>
</dbReference>
<dbReference type="SUPFAM" id="SSF53720">
    <property type="entry name" value="ALDH-like"/>
    <property type="match status" value="1"/>
</dbReference>
<evidence type="ECO:0000256" key="1">
    <source>
        <dbReference type="ARBA" id="ARBA00009986"/>
    </source>
</evidence>
<comment type="catalytic activity">
    <reaction evidence="3">
        <text>an aldehyde + NAD(+) + H2O = a carboxylate + NADH + 2 H(+)</text>
        <dbReference type="Rhea" id="RHEA:16185"/>
        <dbReference type="ChEBI" id="CHEBI:15377"/>
        <dbReference type="ChEBI" id="CHEBI:15378"/>
        <dbReference type="ChEBI" id="CHEBI:17478"/>
        <dbReference type="ChEBI" id="CHEBI:29067"/>
        <dbReference type="ChEBI" id="CHEBI:57540"/>
        <dbReference type="ChEBI" id="CHEBI:57945"/>
        <dbReference type="EC" id="1.2.1.3"/>
    </reaction>
</comment>
<dbReference type="PIRSF" id="PIRSF036492">
    <property type="entry name" value="ALDH"/>
    <property type="match status" value="1"/>
</dbReference>
<dbReference type="InterPro" id="IPR016162">
    <property type="entry name" value="Ald_DH_N"/>
</dbReference>
<keyword evidence="9" id="KW-1185">Reference proteome</keyword>
<dbReference type="PANTHER" id="PTHR42804:SF1">
    <property type="entry name" value="ALDEHYDE DEHYDROGENASE-RELATED"/>
    <property type="match status" value="1"/>
</dbReference>
<dbReference type="Pfam" id="PF00171">
    <property type="entry name" value="Aldedh"/>
    <property type="match status" value="1"/>
</dbReference>
<evidence type="ECO:0000256" key="3">
    <source>
        <dbReference type="ARBA" id="ARBA00049194"/>
    </source>
</evidence>
<evidence type="ECO:0000256" key="2">
    <source>
        <dbReference type="ARBA" id="ARBA00023002"/>
    </source>
</evidence>
<feature type="active site" evidence="5">
    <location>
        <position position="245"/>
    </location>
</feature>
<accession>A0ABR5MG99</accession>